<feature type="region of interest" description="Disordered" evidence="1">
    <location>
        <begin position="118"/>
        <end position="142"/>
    </location>
</feature>
<evidence type="ECO:0000313" key="2">
    <source>
        <dbReference type="EMBL" id="EEN64484.1"/>
    </source>
</evidence>
<organism>
    <name type="scientific">Branchiostoma floridae</name>
    <name type="common">Florida lancelet</name>
    <name type="synonym">Amphioxus</name>
    <dbReference type="NCBI Taxonomy" id="7739"/>
    <lineage>
        <taxon>Eukaryota</taxon>
        <taxon>Metazoa</taxon>
        <taxon>Chordata</taxon>
        <taxon>Cephalochordata</taxon>
        <taxon>Leptocardii</taxon>
        <taxon>Amphioxiformes</taxon>
        <taxon>Branchiostomatidae</taxon>
        <taxon>Branchiostoma</taxon>
    </lineage>
</organism>
<proteinExistence type="predicted"/>
<dbReference type="EMBL" id="GG666487">
    <property type="protein sequence ID" value="EEN64484.1"/>
    <property type="molecule type" value="Genomic_DNA"/>
</dbReference>
<sequence length="199" mass="20881">MEVDVRTTGQILPFLSHSINHIGRSGGERGCTVGAKDTEKMLTCSSEAAAGLAAALRLSYTPASPGPAGLRVAPPLQHTPSHAGIHPLNSDRAGKNSSPDFVCIFIRSALPYCRPRVSPSGGHEMPVKRGAGGREGRARCAPSPRVFQPATTPTCIGMCSSAVRLRPSVLKLWLGPAGPSRQIQNLPSLPSPLVRPVVK</sequence>
<accession>C3Y687</accession>
<name>C3Y687_BRAFL</name>
<dbReference type="InParanoid" id="C3Y687"/>
<reference evidence="2" key="1">
    <citation type="journal article" date="2008" name="Nature">
        <title>The amphioxus genome and the evolution of the chordate karyotype.</title>
        <authorList>
            <consortium name="US DOE Joint Genome Institute (JGI-PGF)"/>
            <person name="Putnam N.H."/>
            <person name="Butts T."/>
            <person name="Ferrier D.E.K."/>
            <person name="Furlong R.F."/>
            <person name="Hellsten U."/>
            <person name="Kawashima T."/>
            <person name="Robinson-Rechavi M."/>
            <person name="Shoguchi E."/>
            <person name="Terry A."/>
            <person name="Yu J.-K."/>
            <person name="Benito-Gutierrez E.L."/>
            <person name="Dubchak I."/>
            <person name="Garcia-Fernandez J."/>
            <person name="Gibson-Brown J.J."/>
            <person name="Grigoriev I.V."/>
            <person name="Horton A.C."/>
            <person name="de Jong P.J."/>
            <person name="Jurka J."/>
            <person name="Kapitonov V.V."/>
            <person name="Kohara Y."/>
            <person name="Kuroki Y."/>
            <person name="Lindquist E."/>
            <person name="Lucas S."/>
            <person name="Osoegawa K."/>
            <person name="Pennacchio L.A."/>
            <person name="Salamov A.A."/>
            <person name="Satou Y."/>
            <person name="Sauka-Spengler T."/>
            <person name="Schmutz J."/>
            <person name="Shin-I T."/>
            <person name="Toyoda A."/>
            <person name="Bronner-Fraser M."/>
            <person name="Fujiyama A."/>
            <person name="Holland L.Z."/>
            <person name="Holland P.W.H."/>
            <person name="Satoh N."/>
            <person name="Rokhsar D.S."/>
        </authorList>
    </citation>
    <scope>NUCLEOTIDE SEQUENCE [LARGE SCALE GENOMIC DNA]</scope>
    <source>
        <strain evidence="2">S238N-H82</strain>
        <tissue evidence="2">Testes</tissue>
    </source>
</reference>
<protein>
    <submittedName>
        <fullName evidence="2">Uncharacterized protein</fullName>
    </submittedName>
</protein>
<gene>
    <name evidence="2" type="ORF">BRAFLDRAFT_96610</name>
</gene>
<dbReference type="AlphaFoldDB" id="C3Y687"/>
<evidence type="ECO:0000256" key="1">
    <source>
        <dbReference type="SAM" id="MobiDB-lite"/>
    </source>
</evidence>